<evidence type="ECO:0000256" key="2">
    <source>
        <dbReference type="ARBA" id="ARBA00005336"/>
    </source>
</evidence>
<keyword evidence="8" id="KW-1185">Reference proteome</keyword>
<dbReference type="AlphaFoldDB" id="A0A2P4YNS4"/>
<evidence type="ECO:0000256" key="5">
    <source>
        <dbReference type="ARBA" id="ARBA00023295"/>
    </source>
</evidence>
<evidence type="ECO:0000256" key="3">
    <source>
        <dbReference type="ARBA" id="ARBA00012744"/>
    </source>
</evidence>
<evidence type="ECO:0000256" key="4">
    <source>
        <dbReference type="ARBA" id="ARBA00022801"/>
    </source>
</evidence>
<dbReference type="InterPro" id="IPR036881">
    <property type="entry name" value="Glyco_hydro_3_C_sf"/>
</dbReference>
<evidence type="ECO:0000313" key="8">
    <source>
        <dbReference type="Proteomes" id="UP000237271"/>
    </source>
</evidence>
<gene>
    <name evidence="7" type="ORF">PHPALM_2863</name>
</gene>
<comment type="catalytic activity">
    <reaction evidence="1">
        <text>Hydrolysis of terminal, non-reducing beta-D-glucosyl residues with release of beta-D-glucose.</text>
        <dbReference type="EC" id="3.2.1.21"/>
    </reaction>
</comment>
<dbReference type="Gene3D" id="3.40.50.1700">
    <property type="entry name" value="Glycoside hydrolase family 3 C-terminal domain"/>
    <property type="match status" value="1"/>
</dbReference>
<evidence type="ECO:0000256" key="1">
    <source>
        <dbReference type="ARBA" id="ARBA00000448"/>
    </source>
</evidence>
<dbReference type="PANTHER" id="PTHR42715:SF10">
    <property type="entry name" value="BETA-GLUCOSIDASE"/>
    <property type="match status" value="1"/>
</dbReference>
<dbReference type="SMART" id="SM01217">
    <property type="entry name" value="Fn3_like"/>
    <property type="match status" value="1"/>
</dbReference>
<dbReference type="SUPFAM" id="SSF52279">
    <property type="entry name" value="Beta-D-glucan exohydrolase, C-terminal domain"/>
    <property type="match status" value="1"/>
</dbReference>
<dbReference type="InterPro" id="IPR050288">
    <property type="entry name" value="Cellulose_deg_GH3"/>
</dbReference>
<keyword evidence="4 7" id="KW-0378">Hydrolase</keyword>
<protein>
    <recommendedName>
        <fullName evidence="3">beta-glucosidase</fullName>
        <ecNumber evidence="3">3.2.1.21</ecNumber>
    </recommendedName>
</protein>
<accession>A0A2P4YNS4</accession>
<proteinExistence type="inferred from homology"/>
<organism evidence="7 8">
    <name type="scientific">Phytophthora palmivora</name>
    <dbReference type="NCBI Taxonomy" id="4796"/>
    <lineage>
        <taxon>Eukaryota</taxon>
        <taxon>Sar</taxon>
        <taxon>Stramenopiles</taxon>
        <taxon>Oomycota</taxon>
        <taxon>Peronosporomycetes</taxon>
        <taxon>Peronosporales</taxon>
        <taxon>Peronosporaceae</taxon>
        <taxon>Phytophthora</taxon>
    </lineage>
</organism>
<dbReference type="InterPro" id="IPR002772">
    <property type="entry name" value="Glyco_hydro_3_C"/>
</dbReference>
<dbReference type="InterPro" id="IPR026891">
    <property type="entry name" value="Fn3-like"/>
</dbReference>
<sequence>MWVCCVEDGHFAGKGIAKVLSTSYGSVRYANGLHPNGSYPSAELQTIKNKARTSSYTIIAIGEREYAEKPGDLDDLNLPLGQVEYVREIAATGTKVILVLVQGRPRLLQGLAEIAHAVVYAMLPGELGGQALAEILFGHVNPSGRLPITYPKTPASIGIPYNHPVDTLCRDEKPCKMEWNFGDGLSYTTFEYGNVSLSKTTISNHDDASLEVSVQVTNSGSTAGKETVMLFLIQPYRKISVPEAKQLKKFTKIHLEPGESQELSFTLTSEDWGVFDPQIGSGFRRIVETEEYFVAVKPETDCNVYDKSTSATNTLCAQFTIQGN</sequence>
<evidence type="ECO:0000313" key="7">
    <source>
        <dbReference type="EMBL" id="POM79462.1"/>
    </source>
</evidence>
<comment type="similarity">
    <text evidence="2">Belongs to the glycosyl hydrolase 3 family.</text>
</comment>
<dbReference type="EMBL" id="NCKW01001507">
    <property type="protein sequence ID" value="POM79462.1"/>
    <property type="molecule type" value="Genomic_DNA"/>
</dbReference>
<dbReference type="GO" id="GO:0008422">
    <property type="term" value="F:beta-glucosidase activity"/>
    <property type="evidence" value="ECO:0007669"/>
    <property type="project" value="UniProtKB-EC"/>
</dbReference>
<dbReference type="PANTHER" id="PTHR42715">
    <property type="entry name" value="BETA-GLUCOSIDASE"/>
    <property type="match status" value="1"/>
</dbReference>
<keyword evidence="5" id="KW-0326">Glycosidase</keyword>
<dbReference type="EC" id="3.2.1.21" evidence="3"/>
<evidence type="ECO:0000259" key="6">
    <source>
        <dbReference type="SMART" id="SM01217"/>
    </source>
</evidence>
<reference evidence="7 8" key="1">
    <citation type="journal article" date="2017" name="Genome Biol. Evol.">
        <title>Phytophthora megakarya and P. palmivora, closely related causal agents of cacao black pod rot, underwent increases in genome sizes and gene numbers by different mechanisms.</title>
        <authorList>
            <person name="Ali S.S."/>
            <person name="Shao J."/>
            <person name="Lary D.J."/>
            <person name="Kronmiller B."/>
            <person name="Shen D."/>
            <person name="Strem M.D."/>
            <person name="Amoako-Attah I."/>
            <person name="Akrofi A.Y."/>
            <person name="Begoude B.A."/>
            <person name="Ten Hoopen G.M."/>
            <person name="Coulibaly K."/>
            <person name="Kebe B.I."/>
            <person name="Melnick R.L."/>
            <person name="Guiltinan M.J."/>
            <person name="Tyler B.M."/>
            <person name="Meinhardt L.W."/>
            <person name="Bailey B.A."/>
        </authorList>
    </citation>
    <scope>NUCLEOTIDE SEQUENCE [LARGE SCALE GENOMIC DNA]</scope>
    <source>
        <strain evidence="8">sbr112.9</strain>
    </source>
</reference>
<dbReference type="GO" id="GO:0005975">
    <property type="term" value="P:carbohydrate metabolic process"/>
    <property type="evidence" value="ECO:0007669"/>
    <property type="project" value="InterPro"/>
</dbReference>
<feature type="domain" description="Fibronectin type III-like" evidence="6">
    <location>
        <begin position="226"/>
        <end position="300"/>
    </location>
</feature>
<dbReference type="Pfam" id="PF01915">
    <property type="entry name" value="Glyco_hydro_3_C"/>
    <property type="match status" value="1"/>
</dbReference>
<comment type="caution">
    <text evidence="7">The sequence shown here is derived from an EMBL/GenBank/DDBJ whole genome shotgun (WGS) entry which is preliminary data.</text>
</comment>
<name>A0A2P4YNS4_9STRA</name>
<dbReference type="FunFam" id="2.60.40.10:FF:000731">
    <property type="entry name" value="Lysosomal beta glucosidase"/>
    <property type="match status" value="1"/>
</dbReference>
<dbReference type="Pfam" id="PF14310">
    <property type="entry name" value="Fn3-like"/>
    <property type="match status" value="1"/>
</dbReference>
<dbReference type="Proteomes" id="UP000237271">
    <property type="component" value="Unassembled WGS sequence"/>
</dbReference>
<dbReference type="Gene3D" id="2.60.40.10">
    <property type="entry name" value="Immunoglobulins"/>
    <property type="match status" value="1"/>
</dbReference>
<dbReference type="OrthoDB" id="47059at2759"/>
<dbReference type="InterPro" id="IPR013783">
    <property type="entry name" value="Ig-like_fold"/>
</dbReference>